<proteinExistence type="inferred from homology"/>
<protein>
    <submittedName>
        <fullName evidence="9">Sugar ABC transporter permease</fullName>
    </submittedName>
</protein>
<dbReference type="SUPFAM" id="SSF161098">
    <property type="entry name" value="MetI-like"/>
    <property type="match status" value="1"/>
</dbReference>
<keyword evidence="6 7" id="KW-0472">Membrane</keyword>
<dbReference type="InterPro" id="IPR035906">
    <property type="entry name" value="MetI-like_sf"/>
</dbReference>
<name>A0ABT2U8P4_9BACL</name>
<organism evidence="9 10">
    <name type="scientific">Paenibacillus baimaensis</name>
    <dbReference type="NCBI Taxonomy" id="2982185"/>
    <lineage>
        <taxon>Bacteria</taxon>
        <taxon>Bacillati</taxon>
        <taxon>Bacillota</taxon>
        <taxon>Bacilli</taxon>
        <taxon>Bacillales</taxon>
        <taxon>Paenibacillaceae</taxon>
        <taxon>Paenibacillus</taxon>
    </lineage>
</organism>
<comment type="similarity">
    <text evidence="7">Belongs to the binding-protein-dependent transport system permease family.</text>
</comment>
<evidence type="ECO:0000256" key="7">
    <source>
        <dbReference type="RuleBase" id="RU363032"/>
    </source>
</evidence>
<evidence type="ECO:0000256" key="6">
    <source>
        <dbReference type="ARBA" id="ARBA00023136"/>
    </source>
</evidence>
<keyword evidence="2 7" id="KW-0813">Transport</keyword>
<dbReference type="Proteomes" id="UP001652445">
    <property type="component" value="Unassembled WGS sequence"/>
</dbReference>
<feature type="transmembrane region" description="Helical" evidence="7">
    <location>
        <begin position="323"/>
        <end position="349"/>
    </location>
</feature>
<feature type="transmembrane region" description="Helical" evidence="7">
    <location>
        <begin position="267"/>
        <end position="292"/>
    </location>
</feature>
<sequence>MISKEAVALGSKPTVKPAATLRERKQVEPRSKRKTREAWTGFMYALPALALLLLFRYWPLVFGMWISLWKWGYVPERFIGLDNYVRIFTEDLIVSDPAAGLQLGAVAQAFMVTIFYAIGTIPLTLLLAFFVAYVLFHITKGKTLLRVLFFLPYITSHVAAAIVFKWIFHPSVGLANWGVRSMGGTPQQWLTDPDPILIKLITTLGGQWPAAIPTVFAGPTWALAVIILFSIWSSLGFQIIVFLSGMTQIPHDLTEAARMDGARTWNVIRHVTLPLLSPTWFLLTIVSVIGAFESFNAFYVFSGGEGGPLGSTMSLPLYIFRSFYVYGQIGYASAVSMVLFVLLLGLTWLQLRYGEKKVHYMH</sequence>
<dbReference type="InterPro" id="IPR000515">
    <property type="entry name" value="MetI-like"/>
</dbReference>
<reference evidence="9 10" key="1">
    <citation type="submission" date="2022-09" db="EMBL/GenBank/DDBJ databases">
        <authorList>
            <person name="Han X.L."/>
            <person name="Wang Q."/>
            <person name="Lu T."/>
        </authorList>
    </citation>
    <scope>NUCLEOTIDE SEQUENCE [LARGE SCALE GENOMIC DNA]</scope>
    <source>
        <strain evidence="9 10">WQ 127069</strain>
    </source>
</reference>
<dbReference type="Gene3D" id="1.10.3720.10">
    <property type="entry name" value="MetI-like"/>
    <property type="match status" value="1"/>
</dbReference>
<feature type="domain" description="ABC transmembrane type-1" evidence="8">
    <location>
        <begin position="110"/>
        <end position="350"/>
    </location>
</feature>
<accession>A0ABT2U8P4</accession>
<evidence type="ECO:0000313" key="9">
    <source>
        <dbReference type="EMBL" id="MCU6791003.1"/>
    </source>
</evidence>
<dbReference type="InterPro" id="IPR051393">
    <property type="entry name" value="ABC_transporter_permease"/>
</dbReference>
<keyword evidence="10" id="KW-1185">Reference proteome</keyword>
<feature type="transmembrane region" description="Helical" evidence="7">
    <location>
        <begin position="221"/>
        <end position="246"/>
    </location>
</feature>
<evidence type="ECO:0000313" key="10">
    <source>
        <dbReference type="Proteomes" id="UP001652445"/>
    </source>
</evidence>
<feature type="transmembrane region" description="Helical" evidence="7">
    <location>
        <begin position="114"/>
        <end position="136"/>
    </location>
</feature>
<feature type="transmembrane region" description="Helical" evidence="7">
    <location>
        <begin position="148"/>
        <end position="168"/>
    </location>
</feature>
<evidence type="ECO:0000256" key="4">
    <source>
        <dbReference type="ARBA" id="ARBA00022692"/>
    </source>
</evidence>
<keyword evidence="5 7" id="KW-1133">Transmembrane helix</keyword>
<dbReference type="PANTHER" id="PTHR30193:SF37">
    <property type="entry name" value="INNER MEMBRANE ABC TRANSPORTER PERMEASE PROTEIN YCJO"/>
    <property type="match status" value="1"/>
</dbReference>
<gene>
    <name evidence="9" type="ORF">OB236_02565</name>
</gene>
<comment type="subcellular location">
    <subcellularLocation>
        <location evidence="1 7">Cell membrane</location>
        <topology evidence="1 7">Multi-pass membrane protein</topology>
    </subcellularLocation>
</comment>
<keyword evidence="3" id="KW-1003">Cell membrane</keyword>
<evidence type="ECO:0000256" key="5">
    <source>
        <dbReference type="ARBA" id="ARBA00022989"/>
    </source>
</evidence>
<evidence type="ECO:0000256" key="3">
    <source>
        <dbReference type="ARBA" id="ARBA00022475"/>
    </source>
</evidence>
<dbReference type="EMBL" id="JAOQIO010000007">
    <property type="protein sequence ID" value="MCU6791003.1"/>
    <property type="molecule type" value="Genomic_DNA"/>
</dbReference>
<keyword evidence="4 7" id="KW-0812">Transmembrane</keyword>
<evidence type="ECO:0000256" key="1">
    <source>
        <dbReference type="ARBA" id="ARBA00004651"/>
    </source>
</evidence>
<dbReference type="PANTHER" id="PTHR30193">
    <property type="entry name" value="ABC TRANSPORTER PERMEASE PROTEIN"/>
    <property type="match status" value="1"/>
</dbReference>
<evidence type="ECO:0000256" key="2">
    <source>
        <dbReference type="ARBA" id="ARBA00022448"/>
    </source>
</evidence>
<comment type="caution">
    <text evidence="9">The sequence shown here is derived from an EMBL/GenBank/DDBJ whole genome shotgun (WGS) entry which is preliminary data.</text>
</comment>
<feature type="transmembrane region" description="Helical" evidence="7">
    <location>
        <begin position="38"/>
        <end position="58"/>
    </location>
</feature>
<evidence type="ECO:0000259" key="8">
    <source>
        <dbReference type="PROSITE" id="PS50928"/>
    </source>
</evidence>
<dbReference type="CDD" id="cd06261">
    <property type="entry name" value="TM_PBP2"/>
    <property type="match status" value="1"/>
</dbReference>
<dbReference type="PROSITE" id="PS50928">
    <property type="entry name" value="ABC_TM1"/>
    <property type="match status" value="1"/>
</dbReference>
<dbReference type="RefSeq" id="WP_076228290.1">
    <property type="nucleotide sequence ID" value="NZ_JAOQIO010000007.1"/>
</dbReference>
<dbReference type="Pfam" id="PF00528">
    <property type="entry name" value="BPD_transp_1"/>
    <property type="match status" value="1"/>
</dbReference>